<evidence type="ECO:0000256" key="6">
    <source>
        <dbReference type="ARBA" id="ARBA00022792"/>
    </source>
</evidence>
<evidence type="ECO:0000313" key="15">
    <source>
        <dbReference type="Proteomes" id="UP000574317"/>
    </source>
</evidence>
<evidence type="ECO:0000256" key="7">
    <source>
        <dbReference type="ARBA" id="ARBA00022989"/>
    </source>
</evidence>
<comment type="similarity">
    <text evidence="2 11">Belongs to the mitochondrial carrier (TC 2.A.29) family.</text>
</comment>
<evidence type="ECO:0000256" key="11">
    <source>
        <dbReference type="RuleBase" id="RU000488"/>
    </source>
</evidence>
<keyword evidence="15" id="KW-1185">Reference proteome</keyword>
<sequence length="360" mass="39395">MAADVQGKIISNEPEPIKTKGKKTSNVGGGSGAHDYKGFVAGVFSGIAKLSGMDVSLITTARDANIDRLFIVGHPFDTIKVRLQTTDPSRFSGPLQCVTQTIRHEGFRGLYKGATPPLVGWMFMDSVMLGSLTVYRRLLSEHVFNVEPLGTDVTASSPGTAPKGHTALPSFGHGIAGILAGSTVSFIAAPVEHVKARLQIQYAAQKADRLYAGPIDCLRKIYRYHGIKGVYHGLSATLLFRGFFFCWWGSYDILSRQLREKTNLSAPAVNFWAGGLSAQVFWLTSYPSDVVKQRIMTDPLGGGLNDGVRRFPRWKDAAVAVYRERGWKGYWRGFVPCFLRAFPANAMALVAFEGVMRSLP</sequence>
<accession>A0A8H5IZ82</accession>
<dbReference type="InterPro" id="IPR023395">
    <property type="entry name" value="MCP_dom_sf"/>
</dbReference>
<dbReference type="Gene3D" id="1.50.40.10">
    <property type="entry name" value="Mitochondrial carrier domain"/>
    <property type="match status" value="1"/>
</dbReference>
<dbReference type="AlphaFoldDB" id="A0A8H5IZ82"/>
<dbReference type="SUPFAM" id="SSF103506">
    <property type="entry name" value="Mitochondrial carrier"/>
    <property type="match status" value="1"/>
</dbReference>
<dbReference type="InterPro" id="IPR002067">
    <property type="entry name" value="MCP"/>
</dbReference>
<evidence type="ECO:0000256" key="10">
    <source>
        <dbReference type="PROSITE-ProRule" id="PRU00282"/>
    </source>
</evidence>
<dbReference type="InterPro" id="IPR050567">
    <property type="entry name" value="Mitochondrial_Carrier"/>
</dbReference>
<dbReference type="Proteomes" id="UP000574317">
    <property type="component" value="Unassembled WGS sequence"/>
</dbReference>
<gene>
    <name evidence="14" type="ORF">FNAPI_9663</name>
</gene>
<feature type="repeat" description="Solcar" evidence="10">
    <location>
        <begin position="168"/>
        <end position="257"/>
    </location>
</feature>
<evidence type="ECO:0000256" key="1">
    <source>
        <dbReference type="ARBA" id="ARBA00004448"/>
    </source>
</evidence>
<feature type="repeat" description="Solcar" evidence="10">
    <location>
        <begin position="55"/>
        <end position="138"/>
    </location>
</feature>
<feature type="transmembrane region" description="Helical" evidence="13">
    <location>
        <begin position="229"/>
        <end position="250"/>
    </location>
</feature>
<evidence type="ECO:0000256" key="2">
    <source>
        <dbReference type="ARBA" id="ARBA00006375"/>
    </source>
</evidence>
<reference evidence="14 15" key="1">
    <citation type="submission" date="2020-05" db="EMBL/GenBank/DDBJ databases">
        <title>Identification and distribution of gene clusters putatively required for synthesis of sphingolipid metabolism inhibitors in phylogenetically diverse species of the filamentous fungus Fusarium.</title>
        <authorList>
            <person name="Kim H.-S."/>
            <person name="Busman M."/>
            <person name="Brown D.W."/>
            <person name="Divon H."/>
            <person name="Uhlig S."/>
            <person name="Proctor R.H."/>
        </authorList>
    </citation>
    <scope>NUCLEOTIDE SEQUENCE [LARGE SCALE GENOMIC DNA]</scope>
    <source>
        <strain evidence="14 15">NRRL 25196</strain>
    </source>
</reference>
<name>A0A8H5IZ82_9HYPO</name>
<dbReference type="PANTHER" id="PTHR45624:SF57">
    <property type="entry name" value="MITOCHONDRIAL SUBSTRATE CARRIER FAMILY PROTEIN L"/>
    <property type="match status" value="1"/>
</dbReference>
<feature type="repeat" description="Solcar" evidence="10">
    <location>
        <begin position="265"/>
        <end position="358"/>
    </location>
</feature>
<dbReference type="Pfam" id="PF00153">
    <property type="entry name" value="Mito_carr"/>
    <property type="match status" value="3"/>
</dbReference>
<organism evidence="14 15">
    <name type="scientific">Fusarium napiforme</name>
    <dbReference type="NCBI Taxonomy" id="42672"/>
    <lineage>
        <taxon>Eukaryota</taxon>
        <taxon>Fungi</taxon>
        <taxon>Dikarya</taxon>
        <taxon>Ascomycota</taxon>
        <taxon>Pezizomycotina</taxon>
        <taxon>Sordariomycetes</taxon>
        <taxon>Hypocreomycetidae</taxon>
        <taxon>Hypocreales</taxon>
        <taxon>Nectriaceae</taxon>
        <taxon>Fusarium</taxon>
        <taxon>Fusarium fujikuroi species complex</taxon>
    </lineage>
</organism>
<comment type="subcellular location">
    <subcellularLocation>
        <location evidence="1">Mitochondrion inner membrane</location>
        <topology evidence="1">Multi-pass membrane protein</topology>
    </subcellularLocation>
</comment>
<keyword evidence="3 11" id="KW-0813">Transport</keyword>
<feature type="region of interest" description="Disordered" evidence="12">
    <location>
        <begin position="1"/>
        <end position="28"/>
    </location>
</feature>
<dbReference type="EMBL" id="JAAOAO010000403">
    <property type="protein sequence ID" value="KAF5543451.1"/>
    <property type="molecule type" value="Genomic_DNA"/>
</dbReference>
<evidence type="ECO:0000256" key="8">
    <source>
        <dbReference type="ARBA" id="ARBA00023128"/>
    </source>
</evidence>
<keyword evidence="8" id="KW-0496">Mitochondrion</keyword>
<protein>
    <submittedName>
        <fullName evidence="14">Carrier YMC1 mitochondrial</fullName>
    </submittedName>
</protein>
<keyword evidence="4 10" id="KW-0812">Transmembrane</keyword>
<dbReference type="InterPro" id="IPR018108">
    <property type="entry name" value="MCP_transmembrane"/>
</dbReference>
<keyword evidence="9 10" id="KW-0472">Membrane</keyword>
<evidence type="ECO:0000256" key="13">
    <source>
        <dbReference type="SAM" id="Phobius"/>
    </source>
</evidence>
<evidence type="ECO:0000256" key="3">
    <source>
        <dbReference type="ARBA" id="ARBA00022448"/>
    </source>
</evidence>
<evidence type="ECO:0000256" key="4">
    <source>
        <dbReference type="ARBA" id="ARBA00022692"/>
    </source>
</evidence>
<dbReference type="PRINTS" id="PR00926">
    <property type="entry name" value="MITOCARRIER"/>
</dbReference>
<dbReference type="GO" id="GO:1990575">
    <property type="term" value="P:mitochondrial L-ornithine transmembrane transport"/>
    <property type="evidence" value="ECO:0007669"/>
    <property type="project" value="TreeGrafter"/>
</dbReference>
<dbReference type="GO" id="GO:0000064">
    <property type="term" value="F:L-ornithine transmembrane transporter activity"/>
    <property type="evidence" value="ECO:0007669"/>
    <property type="project" value="TreeGrafter"/>
</dbReference>
<dbReference type="PANTHER" id="PTHR45624">
    <property type="entry name" value="MITOCHONDRIAL BASIC AMINO ACIDS TRANSPORTER-RELATED"/>
    <property type="match status" value="1"/>
</dbReference>
<keyword evidence="6" id="KW-0999">Mitochondrion inner membrane</keyword>
<keyword evidence="5" id="KW-0677">Repeat</keyword>
<comment type="caution">
    <text evidence="14">The sequence shown here is derived from an EMBL/GenBank/DDBJ whole genome shotgun (WGS) entry which is preliminary data.</text>
</comment>
<dbReference type="PROSITE" id="PS50920">
    <property type="entry name" value="SOLCAR"/>
    <property type="match status" value="3"/>
</dbReference>
<keyword evidence="7 13" id="KW-1133">Transmembrane helix</keyword>
<evidence type="ECO:0000256" key="9">
    <source>
        <dbReference type="ARBA" id="ARBA00023136"/>
    </source>
</evidence>
<evidence type="ECO:0000256" key="5">
    <source>
        <dbReference type="ARBA" id="ARBA00022737"/>
    </source>
</evidence>
<dbReference type="GO" id="GO:0005743">
    <property type="term" value="C:mitochondrial inner membrane"/>
    <property type="evidence" value="ECO:0007669"/>
    <property type="project" value="UniProtKB-SubCell"/>
</dbReference>
<evidence type="ECO:0000313" key="14">
    <source>
        <dbReference type="EMBL" id="KAF5543451.1"/>
    </source>
</evidence>
<evidence type="ECO:0000256" key="12">
    <source>
        <dbReference type="SAM" id="MobiDB-lite"/>
    </source>
</evidence>
<proteinExistence type="inferred from homology"/>